<evidence type="ECO:0000256" key="10">
    <source>
        <dbReference type="ARBA" id="ARBA00047984"/>
    </source>
</evidence>
<feature type="domain" description="Peptidase C23" evidence="14">
    <location>
        <begin position="919"/>
        <end position="1009"/>
    </location>
</feature>
<feature type="domain" description="Fe2OG dioxygenase" evidence="13">
    <location>
        <begin position="674"/>
        <end position="765"/>
    </location>
</feature>
<dbReference type="GO" id="GO:0005524">
    <property type="term" value="F:ATP binding"/>
    <property type="evidence" value="ECO:0007669"/>
    <property type="project" value="UniProtKB-KW"/>
</dbReference>
<dbReference type="GO" id="GO:0003724">
    <property type="term" value="F:RNA helicase activity"/>
    <property type="evidence" value="ECO:0007669"/>
    <property type="project" value="UniProtKB-EC"/>
</dbReference>
<proteinExistence type="inferred from homology"/>
<dbReference type="InterPro" id="IPR027417">
    <property type="entry name" value="P-loop_NTPase"/>
</dbReference>
<dbReference type="InterPro" id="IPR003323">
    <property type="entry name" value="OTU_dom"/>
</dbReference>
<dbReference type="InterPro" id="IPR002588">
    <property type="entry name" value="Alphavirus-like_MT_dom"/>
</dbReference>
<keyword evidence="6" id="KW-0378">Hydrolase</keyword>
<reference evidence="16 17" key="1">
    <citation type="journal article" date="2015" name="Genome Announc.">
        <title>Complete Genome Sequence of the Alfalfa latent virus.</title>
        <authorList>
            <person name="Nemchinov L.G."/>
            <person name="Shao J."/>
            <person name="Postnikova O.A."/>
        </authorList>
    </citation>
    <scope>NUCLEOTIDE SEQUENCE [LARGE SCALE GENOMIC DNA]</scope>
    <source>
        <strain evidence="16">ATCC PV-264</strain>
    </source>
</reference>
<dbReference type="InterPro" id="IPR027351">
    <property type="entry name" value="(+)RNA_virus_helicase_core_dom"/>
</dbReference>
<dbReference type="InterPro" id="IPR008041">
    <property type="entry name" value="Peptidase_C23"/>
</dbReference>
<comment type="similarity">
    <text evidence="1">Belongs to the potexviruses/carlaviruses RNA replication protein family.</text>
</comment>
<dbReference type="InterPro" id="IPR037151">
    <property type="entry name" value="AlkB-like_sf"/>
</dbReference>
<evidence type="ECO:0000256" key="2">
    <source>
        <dbReference type="ARBA" id="ARBA00022484"/>
    </source>
</evidence>
<keyword evidence="17" id="KW-1185">Reference proteome</keyword>
<dbReference type="GO" id="GO:0039694">
    <property type="term" value="P:viral RNA genome replication"/>
    <property type="evidence" value="ECO:0007669"/>
    <property type="project" value="InterPro"/>
</dbReference>
<dbReference type="Gene3D" id="3.40.50.300">
    <property type="entry name" value="P-loop containing nucleotide triphosphate hydrolases"/>
    <property type="match status" value="1"/>
</dbReference>
<evidence type="ECO:0000313" key="16">
    <source>
        <dbReference type="EMBL" id="AJP16553.1"/>
    </source>
</evidence>
<dbReference type="Pfam" id="PF05379">
    <property type="entry name" value="Peptidase_C23"/>
    <property type="match status" value="1"/>
</dbReference>
<evidence type="ECO:0000256" key="3">
    <source>
        <dbReference type="ARBA" id="ARBA00022679"/>
    </source>
</evidence>
<evidence type="ECO:0000259" key="12">
    <source>
        <dbReference type="PROSITE" id="PS50802"/>
    </source>
</evidence>
<dbReference type="PROSITE" id="PS51743">
    <property type="entry name" value="ALPHAVIRUS_MT"/>
    <property type="match status" value="1"/>
</dbReference>
<feature type="domain" description="OTU" evidence="12">
    <location>
        <begin position="811"/>
        <end position="920"/>
    </location>
</feature>
<dbReference type="GO" id="GO:0006351">
    <property type="term" value="P:DNA-templated transcription"/>
    <property type="evidence" value="ECO:0007669"/>
    <property type="project" value="InterPro"/>
</dbReference>
<evidence type="ECO:0000256" key="5">
    <source>
        <dbReference type="ARBA" id="ARBA00022741"/>
    </source>
</evidence>
<dbReference type="GO" id="GO:0016817">
    <property type="term" value="F:hydrolase activity, acting on acid anhydrides"/>
    <property type="evidence" value="ECO:0007669"/>
    <property type="project" value="InterPro"/>
</dbReference>
<evidence type="ECO:0000259" key="15">
    <source>
        <dbReference type="PROSITE" id="PS51743"/>
    </source>
</evidence>
<dbReference type="CDD" id="cd23245">
    <property type="entry name" value="Betaflexiviridae_RdRp"/>
    <property type="match status" value="1"/>
</dbReference>
<dbReference type="PROSITE" id="PS51492">
    <property type="entry name" value="PEPTIDASE_C23"/>
    <property type="match status" value="1"/>
</dbReference>
<dbReference type="RefSeq" id="YP_009126731.1">
    <property type="nucleotide sequence ID" value="NC_026616.2"/>
</dbReference>
<dbReference type="GO" id="GO:0016556">
    <property type="term" value="P:mRNA modification"/>
    <property type="evidence" value="ECO:0007669"/>
    <property type="project" value="InterPro"/>
</dbReference>
<evidence type="ECO:0000259" key="11">
    <source>
        <dbReference type="PROSITE" id="PS50507"/>
    </source>
</evidence>
<evidence type="ECO:0000256" key="9">
    <source>
        <dbReference type="ARBA" id="ARBA00022953"/>
    </source>
</evidence>
<dbReference type="InterPro" id="IPR005123">
    <property type="entry name" value="Oxoglu/Fe-dep_dioxygenase_dom"/>
</dbReference>
<comment type="catalytic activity">
    <reaction evidence="10">
        <text>ATP + H2O = ADP + phosphate + H(+)</text>
        <dbReference type="Rhea" id="RHEA:13065"/>
        <dbReference type="ChEBI" id="CHEBI:15377"/>
        <dbReference type="ChEBI" id="CHEBI:15378"/>
        <dbReference type="ChEBI" id="CHEBI:30616"/>
        <dbReference type="ChEBI" id="CHEBI:43474"/>
        <dbReference type="ChEBI" id="CHEBI:456216"/>
        <dbReference type="EC" id="3.6.4.13"/>
    </reaction>
</comment>
<dbReference type="GeneID" id="23698119"/>
<accession>A0A0C5H7M3</accession>
<dbReference type="PROSITE" id="PS50507">
    <property type="entry name" value="RDRP_SSRNA_POS"/>
    <property type="match status" value="1"/>
</dbReference>
<dbReference type="SUPFAM" id="SSF56672">
    <property type="entry name" value="DNA/RNA polymerases"/>
    <property type="match status" value="1"/>
</dbReference>
<name>A0A0C5H7M3_9VIRU</name>
<keyword evidence="8" id="KW-0067">ATP-binding</keyword>
<keyword evidence="9" id="KW-0693">Viral RNA replication</keyword>
<dbReference type="PROSITE" id="PS51471">
    <property type="entry name" value="FE2OG_OXY"/>
    <property type="match status" value="1"/>
</dbReference>
<evidence type="ECO:0000256" key="4">
    <source>
        <dbReference type="ARBA" id="ARBA00022695"/>
    </source>
</evidence>
<keyword evidence="5" id="KW-0547">Nucleotide-binding</keyword>
<keyword evidence="7" id="KW-0347">Helicase</keyword>
<dbReference type="GO" id="GO:0008174">
    <property type="term" value="F:mRNA methyltransferase activity"/>
    <property type="evidence" value="ECO:0007669"/>
    <property type="project" value="UniProtKB-UniRule"/>
</dbReference>
<dbReference type="Gene3D" id="3.90.70.80">
    <property type="match status" value="1"/>
</dbReference>
<dbReference type="GO" id="GO:0003968">
    <property type="term" value="F:RNA-directed RNA polymerase activity"/>
    <property type="evidence" value="ECO:0007669"/>
    <property type="project" value="UniProtKB-KW"/>
</dbReference>
<dbReference type="PROSITE" id="PS50802">
    <property type="entry name" value="OTU"/>
    <property type="match status" value="1"/>
</dbReference>
<dbReference type="Pfam" id="PF00978">
    <property type="entry name" value="RdRP_2"/>
    <property type="match status" value="1"/>
</dbReference>
<keyword evidence="2 16" id="KW-0696">RNA-directed RNA polymerase</keyword>
<keyword evidence="3" id="KW-0808">Transferase</keyword>
<evidence type="ECO:0000256" key="1">
    <source>
        <dbReference type="ARBA" id="ARBA00008513"/>
    </source>
</evidence>
<feature type="domain" description="RdRp catalytic" evidence="11">
    <location>
        <begin position="1684"/>
        <end position="1791"/>
    </location>
</feature>
<dbReference type="SUPFAM" id="SSF52540">
    <property type="entry name" value="P-loop containing nucleoside triphosphate hydrolases"/>
    <property type="match status" value="1"/>
</dbReference>
<dbReference type="InterPro" id="IPR043502">
    <property type="entry name" value="DNA/RNA_pol_sf"/>
</dbReference>
<dbReference type="GO" id="GO:0003723">
    <property type="term" value="F:RNA binding"/>
    <property type="evidence" value="ECO:0007669"/>
    <property type="project" value="InterPro"/>
</dbReference>
<dbReference type="Pfam" id="PF01660">
    <property type="entry name" value="Vmethyltransf"/>
    <property type="match status" value="1"/>
</dbReference>
<dbReference type="Pfam" id="PF01443">
    <property type="entry name" value="Viral_helicase1"/>
    <property type="match status" value="1"/>
</dbReference>
<dbReference type="Gene3D" id="2.60.120.590">
    <property type="entry name" value="Alpha-ketoglutarate-dependent dioxygenase AlkB-like"/>
    <property type="match status" value="1"/>
</dbReference>
<feature type="domain" description="Alphavirus-like MT" evidence="15">
    <location>
        <begin position="63"/>
        <end position="261"/>
    </location>
</feature>
<evidence type="ECO:0000259" key="13">
    <source>
        <dbReference type="PROSITE" id="PS51471"/>
    </source>
</evidence>
<dbReference type="Proteomes" id="UP000201349">
    <property type="component" value="Genome"/>
</dbReference>
<sequence>MALTYRSPLEEVLGSFSSSEQSLIAIPAIANLKGVEQENHSLFNYALSPIAKQKLISNGLYLSPFSAMPHSHPVCKTLENYLLYKVLPNYLDHRFYFVGIKESKINFLRSREKKLNLCEVVNRYVTSADKARYGSEFTIRRTLDSDNEIKSKYGRLPPNLVDLIPQFSSKQGLHLFLHDELHYWTRADLRLFLTACNPIKMLATVVIPPELLIGATESMNKWCYTFNVEDDELFFFPDGVTTEGYSQRADCADLLTLSKIILDDGTTYCVDILCSKFSHHLIAITRGDAIVPKTRTFSNFEAVGTKGIADLMEGNVQCLPISYTTISKIERYLMTLNKPDVQSAIAKLGQIVQEPSAFEIKFVREYAALHISKRGLNSLILRDNWARVKAEFLKLLPKAFYGRFDTILKVALEDFESNLAPLSFRVRLEEYGSESLTNRLDSFIYRTGGVAAVVNGLIELFGPINKSDRKSSPYSDFYCAELFVVNSGTLRRSIIDMLKRSYSHNALMELSPYSFFNLLIERAEGNLVARYVLSGLQPEDIDAYIMRALSELQEEAEEQILDRKLLTHLELSVEVKADPEKSDEEEVEEVGEEKPFERAVHHIDCECGMKFECGKTMLVDHARVNFIDDLGNRQAVFFSKCQVDYRYNGGAHEAVEWPEWLNMLLECNGFDPEEYDCVLVQIYSGGSSIGFHSDDEAIFPKDGKILTMTTGGDADFSLRCKEGGFTFRFEANTYLIMPEGCQISHKHAVRDCDHGRISYTFRQLKQCREYMERECEVTSSIDPSDDDQSVEIITLHEVEIKRGRDADKQALEVIEVPGDGNCFWHSLGYYFGLEGRSLKEISFSRLEEMDWDLEPLKKQMSGYEFCELESIVAAARLHSVEIEIIDHNSSMVWVFTPKNNLRQYARMQLVGEHYSPVIPKEVCVLRAIADSLGKSLQDIHRCLTKAENRHLLELVESGEGLEVFLIEPFMVLFGIRAVIDNDGDLIVLNAKGALERFFQNYGDHLTHVSKDKIVGLERFGEFEGQGVERNSLAALKSAGTELIYEAKKDRADILCESLHSGLTGVISSKLYNDQPLIQNPGPNSICRSLTVILGTFGAGKSTLFIKFLKANEGKRVHFVSPRKVLAEEIRSNMARALGYESGRMGKSGKLKSKNWFVHTFEVFLLKIRSLKAEDCVVMDEVQLFPPGYLDCMTYQLNGKCELIALGDPAQSDYDNEKDRNILCCLGSDIERALVGNEYDYTIGSYRFQNRNFLNRLPCSFMHQSLEIDEPYLIFEGVGEFLKVFTEYRSVVLVAGFTEKKLVRAYYGQECRVLTFGESTGLTFDRGLIIISADSLKVNEKRWVTALSRFRQNLALLNLTGDTLENLVLRKANSMLANFLKGSSKVENLKEILPGVPKFKQTFIGKVGKDQGLVEEKLQGDPWLKGELFLGQTEDAEVIQINEFMEQDQWFKTHLPRCEMEGVRSRWLHLLLEKEAREYRFRDMVTEQFTDDHDRGCGEKLTNAAERFEAIYPRHRASDNLTFLMAVKKRLRFSKPHIEEAKLNEALPYGKFLLDEFLQKIPLRATHRPDLMAEAVQDFEEKKRSKSAATIENHSGRSCRDWLADVGLVFSKSQICTKFDNRFRCAKAAQSIVCFQHSVLCRFAPYMRYIEKLLGEALKKTNYYIHSGKRLEDLDDWVVKGNFSGICTESDYEAFDASQDHWIMAFELTLMEHLGLPKDLIADYRYIKTHLGSKLGAFAIMRFSGEASTFLFNTMANALFTFLRYDTRGDEFICFAGDDMCASKHLKVSNKFEDFLSKLKLKAKVQFTKNPTFCGWSLLPFGIFKKPQLVYERICIAREKKNLHNCIDNYAIELSYAYKRGELAVNAMNEEETDAFYNCVRVIIKRSHLLKSDVKDIFLNAKSLMESLN</sequence>
<evidence type="ECO:0000313" key="17">
    <source>
        <dbReference type="Proteomes" id="UP000201349"/>
    </source>
</evidence>
<dbReference type="KEGG" id="vg:23698119"/>
<dbReference type="EMBL" id="KP784454">
    <property type="protein sequence ID" value="AJP16553.1"/>
    <property type="molecule type" value="Genomic_RNA"/>
</dbReference>
<dbReference type="GO" id="GO:0006396">
    <property type="term" value="P:RNA processing"/>
    <property type="evidence" value="ECO:0007669"/>
    <property type="project" value="InterPro"/>
</dbReference>
<organism evidence="16 17">
    <name type="scientific">Alfalfa latent virus</name>
    <dbReference type="NCBI Taxonomy" id="165250"/>
    <lineage>
        <taxon>Viruses</taxon>
        <taxon>Riboviria</taxon>
        <taxon>Orthornavirae</taxon>
        <taxon>Kitrinoviricota</taxon>
        <taxon>Alsuviricetes</taxon>
        <taxon>Tymovirales</taxon>
        <taxon>Betaflexiviridae</taxon>
        <taxon>Quinvirinae</taxon>
        <taxon>Carlavirus</taxon>
        <taxon>Carlavirus pisi</taxon>
        <taxon>Pea streak virus</taxon>
    </lineage>
</organism>
<dbReference type="InterPro" id="IPR007094">
    <property type="entry name" value="RNA-dir_pol_PSvirus"/>
</dbReference>
<evidence type="ECO:0000256" key="6">
    <source>
        <dbReference type="ARBA" id="ARBA00022801"/>
    </source>
</evidence>
<dbReference type="InterPro" id="IPR001788">
    <property type="entry name" value="RNA-dep_RNA_pol_alsuvir"/>
</dbReference>
<dbReference type="CDD" id="cd22792">
    <property type="entry name" value="OTU_RDRP-like"/>
    <property type="match status" value="1"/>
</dbReference>
<evidence type="ECO:0000256" key="7">
    <source>
        <dbReference type="ARBA" id="ARBA00022806"/>
    </source>
</evidence>
<evidence type="ECO:0000256" key="8">
    <source>
        <dbReference type="ARBA" id="ARBA00022840"/>
    </source>
</evidence>
<dbReference type="SUPFAM" id="SSF51197">
    <property type="entry name" value="Clavaminate synthase-like"/>
    <property type="match status" value="1"/>
</dbReference>
<evidence type="ECO:0000259" key="14">
    <source>
        <dbReference type="PROSITE" id="PS51492"/>
    </source>
</evidence>
<keyword evidence="4" id="KW-0548">Nucleotidyltransferase</keyword>
<protein>
    <submittedName>
        <fullName evidence="16">RNA-dependent RNA polymerase</fullName>
    </submittedName>
</protein>